<keyword evidence="3 6" id="KW-0479">Metal-binding</keyword>
<dbReference type="PRINTS" id="PR00385">
    <property type="entry name" value="P450"/>
</dbReference>
<evidence type="ECO:0000256" key="6">
    <source>
        <dbReference type="PIRSR" id="PIRSR602401-1"/>
    </source>
</evidence>
<dbReference type="PANTHER" id="PTHR46206">
    <property type="entry name" value="CYTOCHROME P450"/>
    <property type="match status" value="1"/>
</dbReference>
<accession>G5EJX9</accession>
<dbReference type="InterPro" id="IPR036396">
    <property type="entry name" value="Cyt_P450_sf"/>
</dbReference>
<dbReference type="GO" id="GO:0016705">
    <property type="term" value="F:oxidoreductase activity, acting on paired donors, with incorporation or reduction of molecular oxygen"/>
    <property type="evidence" value="ECO:0007669"/>
    <property type="project" value="InterPro"/>
</dbReference>
<dbReference type="VEuPathDB" id="FungiDB:AGR57_12372"/>
<dbReference type="SUPFAM" id="SSF48264">
    <property type="entry name" value="Cytochrome P450"/>
    <property type="match status" value="1"/>
</dbReference>
<dbReference type="PRINTS" id="PR00463">
    <property type="entry name" value="EP450I"/>
</dbReference>
<sequence length="501" mass="57132">MSDYSSLLAYIFISLATLAYLKRLLWPDRQQLEHIPAIGPTAPILSYWGAFRWLSHGTEITQEGYAKYKGRPFKVANFNRWLVVVSGPKLIDDIRKAAEHELSFEEAAHENLEVRYTAGPCIAENSYHVPIVRGQLTRNLPFLFNDVRDEVAKAFGDHVPPTDDWTPVAAHPVIMQIVARATNRVFVGAPKCRDSDWLDLSIQFTADLILGAHIITQFPQFLKPLAARFFTRVPAAIRRGRRHLERTIEHRKACLEQYGADWPDKPNDLISWLLDEAKGEERTIHNLVTRVLTLEFAAIHTTSNSFVHALYQLAAHPEWAEPLRDEIEQVVKREGWSKSSLDKMHRLDSFLKESQRYYALGGVTMVRRAMKDFTFSDGTVIPEGTFVGVAVLATQHDPQYYDDPDTFNPWRFSDLREEGDESGRHLLVSTGIEYFPFGHGRHACPGRFFAAIELKLMLAHIVMNYDVKAELDGVVPPILEFGQNLAPNMKAKVLFKNRQRS</sequence>
<dbReference type="Gene3D" id="1.10.630.10">
    <property type="entry name" value="Cytochrome P450"/>
    <property type="match status" value="1"/>
</dbReference>
<organism evidence="8">
    <name type="scientific">Phanerodontia chrysosporium</name>
    <name type="common">White-rot fungus</name>
    <name type="synonym">Sporotrichum pruinosum</name>
    <dbReference type="NCBI Taxonomy" id="2822231"/>
    <lineage>
        <taxon>Eukaryota</taxon>
        <taxon>Fungi</taxon>
        <taxon>Dikarya</taxon>
        <taxon>Basidiomycota</taxon>
        <taxon>Agaricomycotina</taxon>
        <taxon>Agaricomycetes</taxon>
        <taxon>Polyporales</taxon>
        <taxon>Phanerochaetaceae</taxon>
        <taxon>Phanerodontia</taxon>
    </lineage>
</organism>
<dbReference type="PROSITE" id="PS00086">
    <property type="entry name" value="CYTOCHROME_P450"/>
    <property type="match status" value="1"/>
</dbReference>
<evidence type="ECO:0000256" key="2">
    <source>
        <dbReference type="ARBA" id="ARBA00010617"/>
    </source>
</evidence>
<feature type="binding site" description="axial binding residue" evidence="6">
    <location>
        <position position="444"/>
    </location>
    <ligand>
        <name>heme</name>
        <dbReference type="ChEBI" id="CHEBI:30413"/>
    </ligand>
    <ligandPart>
        <name>Fe</name>
        <dbReference type="ChEBI" id="CHEBI:18248"/>
    </ligandPart>
</feature>
<dbReference type="GO" id="GO:0020037">
    <property type="term" value="F:heme binding"/>
    <property type="evidence" value="ECO:0007669"/>
    <property type="project" value="InterPro"/>
</dbReference>
<dbReference type="GO" id="GO:0005506">
    <property type="term" value="F:iron ion binding"/>
    <property type="evidence" value="ECO:0007669"/>
    <property type="project" value="InterPro"/>
</dbReference>
<evidence type="ECO:0000256" key="4">
    <source>
        <dbReference type="ARBA" id="ARBA00023002"/>
    </source>
</evidence>
<dbReference type="InterPro" id="IPR001128">
    <property type="entry name" value="Cyt_P450"/>
</dbReference>
<dbReference type="InterPro" id="IPR017972">
    <property type="entry name" value="Cyt_P450_CS"/>
</dbReference>
<gene>
    <name evidence="8" type="primary">PcCYP_154a</name>
</gene>
<dbReference type="Pfam" id="PF00067">
    <property type="entry name" value="p450"/>
    <property type="match status" value="1"/>
</dbReference>
<protein>
    <submittedName>
        <fullName evidence="8">Cytochrome P450</fullName>
    </submittedName>
</protein>
<dbReference type="GO" id="GO:0004497">
    <property type="term" value="F:monooxygenase activity"/>
    <property type="evidence" value="ECO:0007669"/>
    <property type="project" value="UniProtKB-KW"/>
</dbReference>
<reference evidence="8" key="1">
    <citation type="submission" date="2010-10" db="EMBL/GenBank/DDBJ databases">
        <title>Phanerochaete chrysosporium cytochrome P450.</title>
        <authorList>
            <person name="Hirosue S."/>
            <person name="Hiratsuka N."/>
            <person name="Ichinose H."/>
            <person name="Wariishi H."/>
        </authorList>
    </citation>
    <scope>NUCLEOTIDE SEQUENCE</scope>
    <source>
        <strain evidence="8">ATCC 34541</strain>
    </source>
</reference>
<comment type="similarity">
    <text evidence="2 7">Belongs to the cytochrome P450 family.</text>
</comment>
<dbReference type="EMBL" id="AB597904">
    <property type="protein sequence ID" value="BAL05191.1"/>
    <property type="molecule type" value="mRNA"/>
</dbReference>
<dbReference type="AlphaFoldDB" id="G5EJX9"/>
<keyword evidence="7" id="KW-0503">Monooxygenase</keyword>
<keyword evidence="4 7" id="KW-0560">Oxidoreductase</keyword>
<dbReference type="InterPro" id="IPR002401">
    <property type="entry name" value="Cyt_P450_E_grp-I"/>
</dbReference>
<keyword evidence="6 7" id="KW-0349">Heme</keyword>
<proteinExistence type="evidence at transcript level"/>
<evidence type="ECO:0000256" key="3">
    <source>
        <dbReference type="ARBA" id="ARBA00022723"/>
    </source>
</evidence>
<evidence type="ECO:0000256" key="5">
    <source>
        <dbReference type="ARBA" id="ARBA00023004"/>
    </source>
</evidence>
<comment type="cofactor">
    <cofactor evidence="1 6">
        <name>heme</name>
        <dbReference type="ChEBI" id="CHEBI:30413"/>
    </cofactor>
</comment>
<evidence type="ECO:0000313" key="8">
    <source>
        <dbReference type="EMBL" id="BAL05191.1"/>
    </source>
</evidence>
<dbReference type="CDD" id="cd11041">
    <property type="entry name" value="CYP503A1-like"/>
    <property type="match status" value="1"/>
</dbReference>
<evidence type="ECO:0000256" key="7">
    <source>
        <dbReference type="RuleBase" id="RU000461"/>
    </source>
</evidence>
<evidence type="ECO:0000256" key="1">
    <source>
        <dbReference type="ARBA" id="ARBA00001971"/>
    </source>
</evidence>
<keyword evidence="5 6" id="KW-0408">Iron</keyword>
<name>G5EJX9_PHACH</name>